<protein>
    <submittedName>
        <fullName evidence="1">Uncharacterized protein</fullName>
    </submittedName>
</protein>
<proteinExistence type="predicted"/>
<gene>
    <name evidence="1" type="ORF">MGAL_10B014209</name>
</gene>
<name>A0A8B6EZ50_MYTGA</name>
<sequence>RESFVKEEHTGHRISITSLEIAKTVMAASFQHRVQRSISTLHSCQKMPRK</sequence>
<evidence type="ECO:0000313" key="2">
    <source>
        <dbReference type="Proteomes" id="UP000596742"/>
    </source>
</evidence>
<dbReference type="AlphaFoldDB" id="A0A8B6EZ50"/>
<comment type="caution">
    <text evidence="1">The sequence shown here is derived from an EMBL/GenBank/DDBJ whole genome shotgun (WGS) entry which is preliminary data.</text>
</comment>
<accession>A0A8B6EZ50</accession>
<feature type="non-terminal residue" evidence="1">
    <location>
        <position position="1"/>
    </location>
</feature>
<organism evidence="1 2">
    <name type="scientific">Mytilus galloprovincialis</name>
    <name type="common">Mediterranean mussel</name>
    <dbReference type="NCBI Taxonomy" id="29158"/>
    <lineage>
        <taxon>Eukaryota</taxon>
        <taxon>Metazoa</taxon>
        <taxon>Spiralia</taxon>
        <taxon>Lophotrochozoa</taxon>
        <taxon>Mollusca</taxon>
        <taxon>Bivalvia</taxon>
        <taxon>Autobranchia</taxon>
        <taxon>Pteriomorphia</taxon>
        <taxon>Mytilida</taxon>
        <taxon>Mytiloidea</taxon>
        <taxon>Mytilidae</taxon>
        <taxon>Mytilinae</taxon>
        <taxon>Mytilus</taxon>
    </lineage>
</organism>
<dbReference type="EMBL" id="UYJE01005958">
    <property type="protein sequence ID" value="VDI42003.1"/>
    <property type="molecule type" value="Genomic_DNA"/>
</dbReference>
<keyword evidence="2" id="KW-1185">Reference proteome</keyword>
<evidence type="ECO:0000313" key="1">
    <source>
        <dbReference type="EMBL" id="VDI42003.1"/>
    </source>
</evidence>
<dbReference type="Proteomes" id="UP000596742">
    <property type="component" value="Unassembled WGS sequence"/>
</dbReference>
<reference evidence="1" key="1">
    <citation type="submission" date="2018-11" db="EMBL/GenBank/DDBJ databases">
        <authorList>
            <person name="Alioto T."/>
            <person name="Alioto T."/>
        </authorList>
    </citation>
    <scope>NUCLEOTIDE SEQUENCE</scope>
</reference>